<accession>A0A420BGP1</accession>
<evidence type="ECO:0000313" key="2">
    <source>
        <dbReference type="EMBL" id="RKE55847.1"/>
    </source>
</evidence>
<reference evidence="2 3" key="1">
    <citation type="submission" date="2018-09" db="EMBL/GenBank/DDBJ databases">
        <title>Genomic Encyclopedia of Type Strains, Phase III (KMG-III): the genomes of soil and plant-associated and newly described type strains.</title>
        <authorList>
            <person name="Whitman W."/>
        </authorList>
    </citation>
    <scope>NUCLEOTIDE SEQUENCE [LARGE SCALE GENOMIC DNA]</scope>
    <source>
        <strain evidence="2 3">CECT 7938</strain>
    </source>
</reference>
<dbReference type="InterPro" id="IPR013728">
    <property type="entry name" value="BT_3987-like_N"/>
</dbReference>
<organism evidence="2 3">
    <name type="scientific">Sphingobacterium detergens</name>
    <dbReference type="NCBI Taxonomy" id="1145106"/>
    <lineage>
        <taxon>Bacteria</taxon>
        <taxon>Pseudomonadati</taxon>
        <taxon>Bacteroidota</taxon>
        <taxon>Sphingobacteriia</taxon>
        <taxon>Sphingobacteriales</taxon>
        <taxon>Sphingobacteriaceae</taxon>
        <taxon>Sphingobacterium</taxon>
    </lineage>
</organism>
<dbReference type="GO" id="GO:0004553">
    <property type="term" value="F:hydrolase activity, hydrolyzing O-glycosyl compounds"/>
    <property type="evidence" value="ECO:0007669"/>
    <property type="project" value="UniProtKB-ARBA"/>
</dbReference>
<dbReference type="Gene3D" id="2.60.40.1740">
    <property type="entry name" value="hypothetical protein (bacova_03559)"/>
    <property type="match status" value="1"/>
</dbReference>
<dbReference type="AlphaFoldDB" id="A0A420BGP1"/>
<dbReference type="Pfam" id="PF08522">
    <property type="entry name" value="BT_3987-like_N"/>
    <property type="match status" value="1"/>
</dbReference>
<dbReference type="Proteomes" id="UP000286246">
    <property type="component" value="Unassembled WGS sequence"/>
</dbReference>
<dbReference type="PROSITE" id="PS51257">
    <property type="entry name" value="PROKAR_LIPOPROTEIN"/>
    <property type="match status" value="1"/>
</dbReference>
<feature type="domain" description="BT-3987-like N-terminal" evidence="1">
    <location>
        <begin position="36"/>
        <end position="155"/>
    </location>
</feature>
<sequence length="375" mass="40647">MNKINQYMRSWFSWMIFVGAVTCFIAGCKQQQQQDFDNLVFIRQTANNPVVTLALDGGTGTTALTIGSSYTMGATEEVRVDILGQDYLNDFNRRNFTEYQLAPQSAVTLSSRSVAIAAGTALGQENITVTVREWPEYIDGAQYVVPVKIAPASSPVLSGSDVALVLVTKTTVGFAAQNANLPVPVAVFGADANGKPYNNFTFEGRFNMTRAFGVAGNWRSDIFNGCGLQFLVNSEGAIDIRFPSSAFMTTTAKATLNTWYHFAITYASGVVTLYINGELVGQTPYAGLTLSECAITPYATGTGATVSEFRIWKSLRTPRQLRTFVCAVNPSDADLLGYWKLNDGNGNRAMDSSGKNNHLTSSTNIAWVPGVRCPQ</sequence>
<name>A0A420BGP1_SPHD1</name>
<dbReference type="EMBL" id="RAPY01000001">
    <property type="protein sequence ID" value="RKE55847.1"/>
    <property type="molecule type" value="Genomic_DNA"/>
</dbReference>
<dbReference type="GO" id="GO:0030246">
    <property type="term" value="F:carbohydrate binding"/>
    <property type="evidence" value="ECO:0007669"/>
    <property type="project" value="UniProtKB-KW"/>
</dbReference>
<dbReference type="GO" id="GO:0005975">
    <property type="term" value="P:carbohydrate metabolic process"/>
    <property type="evidence" value="ECO:0007669"/>
    <property type="project" value="UniProtKB-ARBA"/>
</dbReference>
<dbReference type="SUPFAM" id="SSF49899">
    <property type="entry name" value="Concanavalin A-like lectins/glucanases"/>
    <property type="match status" value="1"/>
</dbReference>
<keyword evidence="2" id="KW-0430">Lectin</keyword>
<evidence type="ECO:0000259" key="1">
    <source>
        <dbReference type="Pfam" id="PF08522"/>
    </source>
</evidence>
<proteinExistence type="predicted"/>
<gene>
    <name evidence="2" type="ORF">DFQ12_0686</name>
</gene>
<dbReference type="InterPro" id="IPR013320">
    <property type="entry name" value="ConA-like_dom_sf"/>
</dbReference>
<dbReference type="Pfam" id="PF13385">
    <property type="entry name" value="Laminin_G_3"/>
    <property type="match status" value="1"/>
</dbReference>
<comment type="caution">
    <text evidence="2">The sequence shown here is derived from an EMBL/GenBank/DDBJ whole genome shotgun (WGS) entry which is preliminary data.</text>
</comment>
<keyword evidence="3" id="KW-1185">Reference proteome</keyword>
<evidence type="ECO:0000313" key="3">
    <source>
        <dbReference type="Proteomes" id="UP000286246"/>
    </source>
</evidence>
<protein>
    <submittedName>
        <fullName evidence="2">Concanavalin A-like lectin/glucanase superfamily protein</fullName>
    </submittedName>
</protein>
<dbReference type="Gene3D" id="2.60.120.200">
    <property type="match status" value="1"/>
</dbReference>